<name>A0ACA9NZC7_9GLOM</name>
<sequence>PLLIKKTKGQVEITMTNRNIPELRLPIQQQLFYTTTEDPSVDETNNQFSSLNFFSINQPQIQVHGAPLENANFVKESNLKKYQPNYQQNFQQNFLSPISPYDVNSNYALTSGDDKEYYSDPQSPFNAAISDDDNGYFSDSQLITSFHSPVPASLISNEVALSQWLQCTPVVSPLSRSCDSEYSIHSQMTDGYSSDLSASPQPQYYVPGINTNDYFAHGSQPLHGQRKHKNVTTACQNCKTSHAKCETQRPCRRCKEKGFQCGSSSPSTPEPTSPVSPMSPSPQGTMQRPF</sequence>
<gene>
    <name evidence="1" type="ORF">RPERSI_LOCUS9256</name>
</gene>
<comment type="caution">
    <text evidence="1">The sequence shown here is derived from an EMBL/GenBank/DDBJ whole genome shotgun (WGS) entry which is preliminary data.</text>
</comment>
<feature type="non-terminal residue" evidence="1">
    <location>
        <position position="1"/>
    </location>
</feature>
<dbReference type="EMBL" id="CAJVQC010017348">
    <property type="protein sequence ID" value="CAG8684110.1"/>
    <property type="molecule type" value="Genomic_DNA"/>
</dbReference>
<keyword evidence="2" id="KW-1185">Reference proteome</keyword>
<evidence type="ECO:0000313" key="2">
    <source>
        <dbReference type="Proteomes" id="UP000789920"/>
    </source>
</evidence>
<evidence type="ECO:0000313" key="1">
    <source>
        <dbReference type="EMBL" id="CAG8684110.1"/>
    </source>
</evidence>
<protein>
    <submittedName>
        <fullName evidence="1">11627_t:CDS:1</fullName>
    </submittedName>
</protein>
<reference evidence="1" key="1">
    <citation type="submission" date="2021-06" db="EMBL/GenBank/DDBJ databases">
        <authorList>
            <person name="Kallberg Y."/>
            <person name="Tangrot J."/>
            <person name="Rosling A."/>
        </authorList>
    </citation>
    <scope>NUCLEOTIDE SEQUENCE</scope>
    <source>
        <strain evidence="1">MA461A</strain>
    </source>
</reference>
<organism evidence="1 2">
    <name type="scientific">Racocetra persica</name>
    <dbReference type="NCBI Taxonomy" id="160502"/>
    <lineage>
        <taxon>Eukaryota</taxon>
        <taxon>Fungi</taxon>
        <taxon>Fungi incertae sedis</taxon>
        <taxon>Mucoromycota</taxon>
        <taxon>Glomeromycotina</taxon>
        <taxon>Glomeromycetes</taxon>
        <taxon>Diversisporales</taxon>
        <taxon>Gigasporaceae</taxon>
        <taxon>Racocetra</taxon>
    </lineage>
</organism>
<dbReference type="Proteomes" id="UP000789920">
    <property type="component" value="Unassembled WGS sequence"/>
</dbReference>
<proteinExistence type="predicted"/>
<accession>A0ACA9NZC7</accession>